<accession>A0A9D2MBK5</accession>
<dbReference type="InterPro" id="IPR043714">
    <property type="entry name" value="DUF5655"/>
</dbReference>
<proteinExistence type="predicted"/>
<evidence type="ECO:0000313" key="4">
    <source>
        <dbReference type="Proteomes" id="UP000824208"/>
    </source>
</evidence>
<dbReference type="AlphaFoldDB" id="A0A9D2MBK5"/>
<feature type="region of interest" description="Disordered" evidence="1">
    <location>
        <begin position="122"/>
        <end position="141"/>
    </location>
</feature>
<gene>
    <name evidence="3" type="ORF">H9714_03730</name>
</gene>
<reference evidence="3" key="1">
    <citation type="journal article" date="2021" name="PeerJ">
        <title>Extensive microbial diversity within the chicken gut microbiome revealed by metagenomics and culture.</title>
        <authorList>
            <person name="Gilroy R."/>
            <person name="Ravi A."/>
            <person name="Getino M."/>
            <person name="Pursley I."/>
            <person name="Horton D.L."/>
            <person name="Alikhan N.F."/>
            <person name="Baker D."/>
            <person name="Gharbi K."/>
            <person name="Hall N."/>
            <person name="Watson M."/>
            <person name="Adriaenssens E.M."/>
            <person name="Foster-Nyarko E."/>
            <person name="Jarju S."/>
            <person name="Secka A."/>
            <person name="Antonio M."/>
            <person name="Oren A."/>
            <person name="Chaudhuri R.R."/>
            <person name="La Ragione R."/>
            <person name="Hildebrand F."/>
            <person name="Pallen M.J."/>
        </authorList>
    </citation>
    <scope>NUCLEOTIDE SEQUENCE</scope>
    <source>
        <strain evidence="3">CHK189-11263</strain>
    </source>
</reference>
<dbReference type="Pfam" id="PF18899">
    <property type="entry name" value="DUF5655"/>
    <property type="match status" value="1"/>
</dbReference>
<dbReference type="Proteomes" id="UP000824208">
    <property type="component" value="Unassembled WGS sequence"/>
</dbReference>
<evidence type="ECO:0000259" key="2">
    <source>
        <dbReference type="Pfam" id="PF18899"/>
    </source>
</evidence>
<feature type="domain" description="DUF5655" evidence="2">
    <location>
        <begin position="16"/>
        <end position="120"/>
    </location>
</feature>
<dbReference type="EMBL" id="DWYC01000039">
    <property type="protein sequence ID" value="HJB56643.1"/>
    <property type="molecule type" value="Genomic_DNA"/>
</dbReference>
<protein>
    <recommendedName>
        <fullName evidence="2">DUF5655 domain-containing protein</fullName>
    </recommendedName>
</protein>
<organism evidence="3 4">
    <name type="scientific">Candidatus Flavonifractor intestinipullorum</name>
    <dbReference type="NCBI Taxonomy" id="2838587"/>
    <lineage>
        <taxon>Bacteria</taxon>
        <taxon>Bacillati</taxon>
        <taxon>Bacillota</taxon>
        <taxon>Clostridia</taxon>
        <taxon>Eubacteriales</taxon>
        <taxon>Oscillospiraceae</taxon>
        <taxon>Flavonifractor</taxon>
    </lineage>
</organism>
<evidence type="ECO:0000256" key="1">
    <source>
        <dbReference type="SAM" id="MobiDB-lite"/>
    </source>
</evidence>
<name>A0A9D2MBK5_9FIRM</name>
<comment type="caution">
    <text evidence="3">The sequence shown here is derived from an EMBL/GenBank/DDBJ whole genome shotgun (WGS) entry which is preliminary data.</text>
</comment>
<reference evidence="3" key="2">
    <citation type="submission" date="2021-04" db="EMBL/GenBank/DDBJ databases">
        <authorList>
            <person name="Gilroy R."/>
        </authorList>
    </citation>
    <scope>NUCLEOTIDE SEQUENCE</scope>
    <source>
        <strain evidence="3">CHK189-11263</strain>
    </source>
</reference>
<evidence type="ECO:0000313" key="3">
    <source>
        <dbReference type="EMBL" id="HJB56643.1"/>
    </source>
</evidence>
<sequence length="141" mass="15915">MTADVLAFLEGDPGRVTLFEAVEKVIAALGPSEYRVSKSQIAWKNPLNFAFVSLPQRWYPGWSESALLLTFGLGRRVEGDKIFRAVEPYPGRWTHHVMLNRPEDLDGAVRAWLAEAYDFSQAKRRKKKGTSRPLPPSKEGD</sequence>